<name>A0ABQ5N2K9_9CLOT</name>
<proteinExistence type="predicted"/>
<comment type="caution">
    <text evidence="2">The sequence shown here is derived from an EMBL/GenBank/DDBJ whole genome shotgun (WGS) entry which is preliminary data.</text>
</comment>
<accession>A0ABQ5N2K9</accession>
<keyword evidence="1" id="KW-0472">Membrane</keyword>
<feature type="transmembrane region" description="Helical" evidence="1">
    <location>
        <begin position="284"/>
        <end position="306"/>
    </location>
</feature>
<organism evidence="2 3">
    <name type="scientific">Clostridium omnivorum</name>
    <dbReference type="NCBI Taxonomy" id="1604902"/>
    <lineage>
        <taxon>Bacteria</taxon>
        <taxon>Bacillati</taxon>
        <taxon>Bacillota</taxon>
        <taxon>Clostridia</taxon>
        <taxon>Eubacteriales</taxon>
        <taxon>Clostridiaceae</taxon>
        <taxon>Clostridium</taxon>
    </lineage>
</organism>
<evidence type="ECO:0000313" key="3">
    <source>
        <dbReference type="Proteomes" id="UP001208567"/>
    </source>
</evidence>
<dbReference type="Proteomes" id="UP001208567">
    <property type="component" value="Unassembled WGS sequence"/>
</dbReference>
<dbReference type="RefSeq" id="WP_264848714.1">
    <property type="nucleotide sequence ID" value="NZ_BRXR01000001.1"/>
</dbReference>
<dbReference type="Pfam" id="PF12679">
    <property type="entry name" value="ABC2_membrane_2"/>
    <property type="match status" value="1"/>
</dbReference>
<feature type="transmembrane region" description="Helical" evidence="1">
    <location>
        <begin position="384"/>
        <end position="405"/>
    </location>
</feature>
<sequence length="411" mass="45936">MIRLIQIEFQKFIRRKKFLIALIILILCCMFCLGAAVLSASQYNGVENEIKATEKYIKTLEEQGNLENDKGASTAVSNGYTKIINDMKGRLAILKRTADESIPWQQRVKEDIQYSKYNLEKNDGMPPMGKFQELSNIMLKQYYLNKNIPYDYNKKISSFNIMPDLIRIFSTIGLLIIVSIMVLDVVSGENKPATIKLLATKPIERWKIILSKFIVCVVIVNVIILLLELIMFIFIGLIFGFGDPSLPIVAGIKYDIVAPGNIQELKSAVNPVLSSGILLSQGTVLLKILILQILAITACISFCFLCSTAIQNSSNSTGAGLVLIAFSYAAILLKVNAKAMYRVKPATIFDKVLAFLFTSQYDGLDIVTGKINESLAINFIDFRFSVLVLLIWIVVCYSVSHIIFVRKDILA</sequence>
<feature type="transmembrane region" description="Helical" evidence="1">
    <location>
        <begin position="165"/>
        <end position="187"/>
    </location>
</feature>
<dbReference type="PANTHER" id="PTHR37305">
    <property type="entry name" value="INTEGRAL MEMBRANE PROTEIN-RELATED"/>
    <property type="match status" value="1"/>
</dbReference>
<evidence type="ECO:0000313" key="2">
    <source>
        <dbReference type="EMBL" id="GLC29419.1"/>
    </source>
</evidence>
<protein>
    <submittedName>
        <fullName evidence="2">ABC transporter permease</fullName>
    </submittedName>
</protein>
<dbReference type="PANTHER" id="PTHR37305:SF1">
    <property type="entry name" value="MEMBRANE PROTEIN"/>
    <property type="match status" value="1"/>
</dbReference>
<feature type="transmembrane region" description="Helical" evidence="1">
    <location>
        <begin position="208"/>
        <end position="241"/>
    </location>
</feature>
<keyword evidence="3" id="KW-1185">Reference proteome</keyword>
<evidence type="ECO:0000256" key="1">
    <source>
        <dbReference type="SAM" id="Phobius"/>
    </source>
</evidence>
<gene>
    <name evidence="2" type="ORF">bsdE14_08290</name>
</gene>
<reference evidence="2 3" key="1">
    <citation type="journal article" date="2024" name="Int. J. Syst. Evol. Microbiol.">
        <title>Clostridium omnivorum sp. nov., isolated from anoxic soil under the treatment of reductive soil disinfestation.</title>
        <authorList>
            <person name="Ueki A."/>
            <person name="Tonouchi A."/>
            <person name="Kaku N."/>
            <person name="Honma S."/>
            <person name="Ueki K."/>
        </authorList>
    </citation>
    <scope>NUCLEOTIDE SEQUENCE [LARGE SCALE GENOMIC DNA]</scope>
    <source>
        <strain evidence="2 3">E14</strain>
    </source>
</reference>
<keyword evidence="1" id="KW-1133">Transmembrane helix</keyword>
<dbReference type="EMBL" id="BRXR01000001">
    <property type="protein sequence ID" value="GLC29419.1"/>
    <property type="molecule type" value="Genomic_DNA"/>
</dbReference>
<feature type="transmembrane region" description="Helical" evidence="1">
    <location>
        <begin position="318"/>
        <end position="337"/>
    </location>
</feature>
<keyword evidence="1" id="KW-0812">Transmembrane</keyword>